<dbReference type="Pfam" id="PF07690">
    <property type="entry name" value="MFS_1"/>
    <property type="match status" value="1"/>
</dbReference>
<evidence type="ECO:0000313" key="9">
    <source>
        <dbReference type="Proteomes" id="UP000273516"/>
    </source>
</evidence>
<dbReference type="CDD" id="cd17324">
    <property type="entry name" value="MFS_NepI_like"/>
    <property type="match status" value="1"/>
</dbReference>
<reference evidence="8 9" key="1">
    <citation type="submission" date="2018-07" db="EMBL/GenBank/DDBJ databases">
        <authorList>
            <person name="Zhang Y."/>
            <person name="Wang L."/>
            <person name="Ma S."/>
        </authorList>
    </citation>
    <scope>NUCLEOTIDE SEQUENCE [LARGE SCALE GENOMIC DNA]</scope>
    <source>
        <strain evidence="8 9">4-2</strain>
    </source>
</reference>
<dbReference type="PANTHER" id="PTHR43124:SF5">
    <property type="entry name" value="PURINE RIBONUCLEOSIDE EFFLUX PUMP NEPI"/>
    <property type="match status" value="1"/>
</dbReference>
<evidence type="ECO:0000256" key="2">
    <source>
        <dbReference type="ARBA" id="ARBA00022475"/>
    </source>
</evidence>
<feature type="transmembrane region" description="Helical" evidence="6">
    <location>
        <begin position="67"/>
        <end position="86"/>
    </location>
</feature>
<accession>A0A3M0ME49</accession>
<dbReference type="EMBL" id="QOKZ01000006">
    <property type="protein sequence ID" value="RMC33880.1"/>
    <property type="molecule type" value="Genomic_DNA"/>
</dbReference>
<dbReference type="RefSeq" id="WP_122113430.1">
    <property type="nucleotide sequence ID" value="NZ_QOKZ01000006.1"/>
</dbReference>
<gene>
    <name evidence="8" type="ORF">C9E81_16475</name>
</gene>
<feature type="transmembrane region" description="Helical" evidence="6">
    <location>
        <begin position="153"/>
        <end position="176"/>
    </location>
</feature>
<dbReference type="Gene3D" id="1.20.1250.20">
    <property type="entry name" value="MFS general substrate transporter like domains"/>
    <property type="match status" value="1"/>
</dbReference>
<keyword evidence="9" id="KW-1185">Reference proteome</keyword>
<dbReference type="AlphaFoldDB" id="A0A3M0ME49"/>
<dbReference type="InterPro" id="IPR050189">
    <property type="entry name" value="MFS_Efflux_Transporters"/>
</dbReference>
<feature type="transmembrane region" description="Helical" evidence="6">
    <location>
        <begin position="119"/>
        <end position="141"/>
    </location>
</feature>
<comment type="caution">
    <text evidence="8">The sequence shown here is derived from an EMBL/GenBank/DDBJ whole genome shotgun (WGS) entry which is preliminary data.</text>
</comment>
<evidence type="ECO:0000256" key="1">
    <source>
        <dbReference type="ARBA" id="ARBA00004651"/>
    </source>
</evidence>
<feature type="domain" description="Major facilitator superfamily (MFS) profile" evidence="7">
    <location>
        <begin position="28"/>
        <end position="401"/>
    </location>
</feature>
<evidence type="ECO:0000256" key="5">
    <source>
        <dbReference type="ARBA" id="ARBA00023136"/>
    </source>
</evidence>
<evidence type="ECO:0000259" key="7">
    <source>
        <dbReference type="PROSITE" id="PS50850"/>
    </source>
</evidence>
<feature type="transmembrane region" description="Helical" evidence="6">
    <location>
        <begin position="349"/>
        <end position="371"/>
    </location>
</feature>
<dbReference type="InterPro" id="IPR020846">
    <property type="entry name" value="MFS_dom"/>
</dbReference>
<keyword evidence="3 6" id="KW-0812">Transmembrane</keyword>
<organism evidence="8 9">
    <name type="scientific">Paracoccus alkanivorans</name>
    <dbReference type="NCBI Taxonomy" id="2116655"/>
    <lineage>
        <taxon>Bacteria</taxon>
        <taxon>Pseudomonadati</taxon>
        <taxon>Pseudomonadota</taxon>
        <taxon>Alphaproteobacteria</taxon>
        <taxon>Rhodobacterales</taxon>
        <taxon>Paracoccaceae</taxon>
        <taxon>Paracoccus</taxon>
    </lineage>
</organism>
<feature type="transmembrane region" description="Helical" evidence="6">
    <location>
        <begin position="377"/>
        <end position="395"/>
    </location>
</feature>
<evidence type="ECO:0000256" key="3">
    <source>
        <dbReference type="ARBA" id="ARBA00022692"/>
    </source>
</evidence>
<sequence length="401" mass="41111">MPTDTFPETAASPDSFISPAAERPAWGAVFSMSLGVFALVTAEFLPASLLTPLAEGLQISKGGAGQAVTATAFVALISSLLTSVVTRGIDRRLVLIGFSVLLILSNLIVATAPGLPLLLLGRVLLGVALGGFWTLSVATVMRLVPESAIPRALAIMFMGVSAATVFAVPVGSYLGALIGWRGVFFAATGLGMLALLVQIVTLPSLPSRGKARLGTLIEVLGRPGIGIGMIAVLLVFAGHFTFFTYIRPFLELVTGVGVDGVTAILFAFGIANFAGTYLIAYVIDRSLWLALLAMPLTMAILALLLSSLGGTAALDAAMVGLWGLVFAGVPVSWSTWITRSMPDEAEAGGGLIVAAINLAIATGAAGGGAVLELSGPRGVFLVSGLILGLAVLAILTRVRVR</sequence>
<dbReference type="InterPro" id="IPR011701">
    <property type="entry name" value="MFS"/>
</dbReference>
<protein>
    <submittedName>
        <fullName evidence="8">MFS transporter</fullName>
    </submittedName>
</protein>
<dbReference type="PROSITE" id="PS50850">
    <property type="entry name" value="MFS"/>
    <property type="match status" value="1"/>
</dbReference>
<feature type="transmembrane region" description="Helical" evidence="6">
    <location>
        <begin position="225"/>
        <end position="246"/>
    </location>
</feature>
<dbReference type="GO" id="GO:0022857">
    <property type="term" value="F:transmembrane transporter activity"/>
    <property type="evidence" value="ECO:0007669"/>
    <property type="project" value="InterPro"/>
</dbReference>
<name>A0A3M0ME49_9RHOB</name>
<feature type="transmembrane region" description="Helical" evidence="6">
    <location>
        <begin position="316"/>
        <end position="337"/>
    </location>
</feature>
<dbReference type="InterPro" id="IPR036259">
    <property type="entry name" value="MFS_trans_sf"/>
</dbReference>
<comment type="subcellular location">
    <subcellularLocation>
        <location evidence="1">Cell membrane</location>
        <topology evidence="1">Multi-pass membrane protein</topology>
    </subcellularLocation>
</comment>
<dbReference type="PANTHER" id="PTHR43124">
    <property type="entry name" value="PURINE EFFLUX PUMP PBUE"/>
    <property type="match status" value="1"/>
</dbReference>
<evidence type="ECO:0000256" key="4">
    <source>
        <dbReference type="ARBA" id="ARBA00022989"/>
    </source>
</evidence>
<feature type="transmembrane region" description="Helical" evidence="6">
    <location>
        <begin position="258"/>
        <end position="280"/>
    </location>
</feature>
<evidence type="ECO:0000256" key="6">
    <source>
        <dbReference type="SAM" id="Phobius"/>
    </source>
</evidence>
<keyword evidence="5 6" id="KW-0472">Membrane</keyword>
<feature type="transmembrane region" description="Helical" evidence="6">
    <location>
        <begin position="93"/>
        <end position="113"/>
    </location>
</feature>
<evidence type="ECO:0000313" key="8">
    <source>
        <dbReference type="EMBL" id="RMC33880.1"/>
    </source>
</evidence>
<feature type="transmembrane region" description="Helical" evidence="6">
    <location>
        <begin position="182"/>
        <end position="205"/>
    </location>
</feature>
<dbReference type="OrthoDB" id="9812189at2"/>
<dbReference type="SUPFAM" id="SSF103473">
    <property type="entry name" value="MFS general substrate transporter"/>
    <property type="match status" value="1"/>
</dbReference>
<dbReference type="Proteomes" id="UP000273516">
    <property type="component" value="Unassembled WGS sequence"/>
</dbReference>
<keyword evidence="4 6" id="KW-1133">Transmembrane helix</keyword>
<proteinExistence type="predicted"/>
<keyword evidence="2" id="KW-1003">Cell membrane</keyword>
<dbReference type="GO" id="GO:0005886">
    <property type="term" value="C:plasma membrane"/>
    <property type="evidence" value="ECO:0007669"/>
    <property type="project" value="UniProtKB-SubCell"/>
</dbReference>
<feature type="transmembrane region" description="Helical" evidence="6">
    <location>
        <begin position="25"/>
        <end position="47"/>
    </location>
</feature>
<feature type="transmembrane region" description="Helical" evidence="6">
    <location>
        <begin position="287"/>
        <end position="310"/>
    </location>
</feature>